<feature type="region of interest" description="Disordered" evidence="1">
    <location>
        <begin position="19"/>
        <end position="43"/>
    </location>
</feature>
<comment type="caution">
    <text evidence="3">The sequence shown here is derived from an EMBL/GenBank/DDBJ whole genome shotgun (WGS) entry which is preliminary data.</text>
</comment>
<evidence type="ECO:0000256" key="2">
    <source>
        <dbReference type="SAM" id="Phobius"/>
    </source>
</evidence>
<organism evidence="3 4">
    <name type="scientific">Mycena sanguinolenta</name>
    <dbReference type="NCBI Taxonomy" id="230812"/>
    <lineage>
        <taxon>Eukaryota</taxon>
        <taxon>Fungi</taxon>
        <taxon>Dikarya</taxon>
        <taxon>Basidiomycota</taxon>
        <taxon>Agaricomycotina</taxon>
        <taxon>Agaricomycetes</taxon>
        <taxon>Agaricomycetidae</taxon>
        <taxon>Agaricales</taxon>
        <taxon>Marasmiineae</taxon>
        <taxon>Mycenaceae</taxon>
        <taxon>Mycena</taxon>
    </lineage>
</organism>
<evidence type="ECO:0008006" key="5">
    <source>
        <dbReference type="Google" id="ProtNLM"/>
    </source>
</evidence>
<protein>
    <recommendedName>
        <fullName evidence="5">Protein kinase domain-containing protein</fullName>
    </recommendedName>
</protein>
<gene>
    <name evidence="3" type="ORF">MSAN_00303600</name>
</gene>
<evidence type="ECO:0000256" key="1">
    <source>
        <dbReference type="SAM" id="MobiDB-lite"/>
    </source>
</evidence>
<evidence type="ECO:0000313" key="3">
    <source>
        <dbReference type="EMBL" id="KAF7374214.1"/>
    </source>
</evidence>
<sequence length="532" mass="58952">MPSVFRGPRQRRKAKIFYISGGTGGTGGEGGTNGGSGGAGEGPRVKFRMVSGKTITNINKNYSTAPAVPSGCRTIPLGDLDLQREIQLDRYSGVVSVRRLYSAKIHAEGTNVAVALYQGDGAEAQWRRDVKKYMVVRHPNIVQLYGTASCGNIHAAVFHDDLIPLQQIFDLYKRSHLSTAYIYAYRDNEFRVVQSYFGAIFGRGLDVSDCTFFIRRSTARFCTHLVPGGESVLWYSDEWDEMSTQRGLGFLAGQHSEATIIDALPLDHYHALSLGKFSTARSMSVTPSTTVNIGSVLHCPSDDTFDDVVEIAWLSNPKLPLYYSWYGSGDWSSVAELMADGWTRLKSNRIVDTTVWLSVHAWNYGLWLSQANHIFTTLQISSNFRDYDCPAYWSLDPSGTEQLTLDEATSLGFPSVQLSTTIWGKSWDASVYAGLHQFHEGKGFDPNSQGVARHLGHPLYQVSGQNRTDTLFAHIEGEHSDNADDGGSTSEHFTNGVPNHEELPLSGTFKFVLSMQLALIFFSVLFWVLFDI</sequence>
<dbReference type="AlphaFoldDB" id="A0A8H7DG59"/>
<feature type="compositionally biased region" description="Gly residues" evidence="1">
    <location>
        <begin position="21"/>
        <end position="41"/>
    </location>
</feature>
<proteinExistence type="predicted"/>
<evidence type="ECO:0000313" key="4">
    <source>
        <dbReference type="Proteomes" id="UP000623467"/>
    </source>
</evidence>
<name>A0A8H7DG59_9AGAR</name>
<feature type="compositionally biased region" description="Polar residues" evidence="1">
    <location>
        <begin position="487"/>
        <end position="497"/>
    </location>
</feature>
<keyword evidence="2" id="KW-0812">Transmembrane</keyword>
<keyword evidence="4" id="KW-1185">Reference proteome</keyword>
<keyword evidence="2" id="KW-1133">Transmembrane helix</keyword>
<accession>A0A8H7DG59</accession>
<feature type="region of interest" description="Disordered" evidence="1">
    <location>
        <begin position="478"/>
        <end position="497"/>
    </location>
</feature>
<dbReference type="Gene3D" id="3.30.200.20">
    <property type="entry name" value="Phosphorylase Kinase, domain 1"/>
    <property type="match status" value="1"/>
</dbReference>
<dbReference type="EMBL" id="JACAZH010000002">
    <property type="protein sequence ID" value="KAF7374214.1"/>
    <property type="molecule type" value="Genomic_DNA"/>
</dbReference>
<keyword evidence="2" id="KW-0472">Membrane</keyword>
<dbReference type="OrthoDB" id="258495at2759"/>
<feature type="transmembrane region" description="Helical" evidence="2">
    <location>
        <begin position="511"/>
        <end position="530"/>
    </location>
</feature>
<reference evidence="3" key="1">
    <citation type="submission" date="2020-05" db="EMBL/GenBank/DDBJ databases">
        <title>Mycena genomes resolve the evolution of fungal bioluminescence.</title>
        <authorList>
            <person name="Tsai I.J."/>
        </authorList>
    </citation>
    <scope>NUCLEOTIDE SEQUENCE</scope>
    <source>
        <strain evidence="3">160909Yilan</strain>
    </source>
</reference>
<dbReference type="Proteomes" id="UP000623467">
    <property type="component" value="Unassembled WGS sequence"/>
</dbReference>